<gene>
    <name evidence="3" type="ORF">ACAOBT_LOCUS17922</name>
</gene>
<comment type="caution">
    <text evidence="3">The sequence shown here is derived from an EMBL/GenBank/DDBJ whole genome shotgun (WGS) entry which is preliminary data.</text>
</comment>
<evidence type="ECO:0008006" key="5">
    <source>
        <dbReference type="Google" id="ProtNLM"/>
    </source>
</evidence>
<evidence type="ECO:0000313" key="3">
    <source>
        <dbReference type="EMBL" id="CAH1987566.1"/>
    </source>
</evidence>
<sequence length="169" mass="18865">MKLQKTLWLGLAFFSIASGICVVEEDIGIFFETERPPPLFIIHCSSIGRSTNNQVTQQKSRKESQKTGYCVSADDNADLNDQIAEELREELEKRRLKNADGSSCDMDEDFDNSMPATVDDKDKLEDRLAAEKKEDPEESAKSDVRTATPNEQSLESEVRTVASDARGSL</sequence>
<proteinExistence type="predicted"/>
<feature type="compositionally biased region" description="Polar residues" evidence="1">
    <location>
        <begin position="145"/>
        <end position="155"/>
    </location>
</feature>
<feature type="signal peptide" evidence="2">
    <location>
        <begin position="1"/>
        <end position="19"/>
    </location>
</feature>
<feature type="compositionally biased region" description="Basic and acidic residues" evidence="1">
    <location>
        <begin position="118"/>
        <end position="144"/>
    </location>
</feature>
<feature type="region of interest" description="Disordered" evidence="1">
    <location>
        <begin position="94"/>
        <end position="169"/>
    </location>
</feature>
<accession>A0A9P0L1N4</accession>
<dbReference type="EMBL" id="CAKOFQ010007021">
    <property type="protein sequence ID" value="CAH1987566.1"/>
    <property type="molecule type" value="Genomic_DNA"/>
</dbReference>
<dbReference type="Proteomes" id="UP001152888">
    <property type="component" value="Unassembled WGS sequence"/>
</dbReference>
<evidence type="ECO:0000256" key="1">
    <source>
        <dbReference type="SAM" id="MobiDB-lite"/>
    </source>
</evidence>
<evidence type="ECO:0000256" key="2">
    <source>
        <dbReference type="SAM" id="SignalP"/>
    </source>
</evidence>
<dbReference type="AlphaFoldDB" id="A0A9P0L1N4"/>
<feature type="chain" id="PRO_5040147576" description="Secreted protein" evidence="2">
    <location>
        <begin position="20"/>
        <end position="169"/>
    </location>
</feature>
<keyword evidence="2" id="KW-0732">Signal</keyword>
<organism evidence="3 4">
    <name type="scientific">Acanthoscelides obtectus</name>
    <name type="common">Bean weevil</name>
    <name type="synonym">Bruchus obtectus</name>
    <dbReference type="NCBI Taxonomy" id="200917"/>
    <lineage>
        <taxon>Eukaryota</taxon>
        <taxon>Metazoa</taxon>
        <taxon>Ecdysozoa</taxon>
        <taxon>Arthropoda</taxon>
        <taxon>Hexapoda</taxon>
        <taxon>Insecta</taxon>
        <taxon>Pterygota</taxon>
        <taxon>Neoptera</taxon>
        <taxon>Endopterygota</taxon>
        <taxon>Coleoptera</taxon>
        <taxon>Polyphaga</taxon>
        <taxon>Cucujiformia</taxon>
        <taxon>Chrysomeloidea</taxon>
        <taxon>Chrysomelidae</taxon>
        <taxon>Bruchinae</taxon>
        <taxon>Bruchini</taxon>
        <taxon>Acanthoscelides</taxon>
    </lineage>
</organism>
<name>A0A9P0L1N4_ACAOB</name>
<protein>
    <recommendedName>
        <fullName evidence="5">Secreted protein</fullName>
    </recommendedName>
</protein>
<reference evidence="3" key="1">
    <citation type="submission" date="2022-03" db="EMBL/GenBank/DDBJ databases">
        <authorList>
            <person name="Sayadi A."/>
        </authorList>
    </citation>
    <scope>NUCLEOTIDE SEQUENCE</scope>
</reference>
<evidence type="ECO:0000313" key="4">
    <source>
        <dbReference type="Proteomes" id="UP001152888"/>
    </source>
</evidence>
<keyword evidence="4" id="KW-1185">Reference proteome</keyword>